<dbReference type="GO" id="GO:0004869">
    <property type="term" value="F:cysteine-type endopeptidase inhibitor activity"/>
    <property type="evidence" value="ECO:0007669"/>
    <property type="project" value="UniProtKB-KW"/>
</dbReference>
<evidence type="ECO:0000256" key="2">
    <source>
        <dbReference type="ARBA" id="ARBA00022690"/>
    </source>
</evidence>
<dbReference type="Proteomes" id="UP000676336">
    <property type="component" value="Unassembled WGS sequence"/>
</dbReference>
<evidence type="ECO:0000256" key="1">
    <source>
        <dbReference type="ARBA" id="ARBA00009403"/>
    </source>
</evidence>
<evidence type="ECO:0000256" key="3">
    <source>
        <dbReference type="ARBA" id="ARBA00022704"/>
    </source>
</evidence>
<dbReference type="InterPro" id="IPR046350">
    <property type="entry name" value="Cystatin_sf"/>
</dbReference>
<evidence type="ECO:0000313" key="8">
    <source>
        <dbReference type="EMBL" id="CAF3903544.1"/>
    </source>
</evidence>
<dbReference type="EMBL" id="CAJOBJ010009231">
    <property type="protein sequence ID" value="CAF4132976.1"/>
    <property type="molecule type" value="Genomic_DNA"/>
</dbReference>
<proteinExistence type="inferred from homology"/>
<dbReference type="Proteomes" id="UP000663824">
    <property type="component" value="Unassembled WGS sequence"/>
</dbReference>
<dbReference type="Proteomes" id="UP000681967">
    <property type="component" value="Unassembled WGS sequence"/>
</dbReference>
<dbReference type="EMBL" id="CAJOBI010001871">
    <property type="protein sequence ID" value="CAF3903544.1"/>
    <property type="molecule type" value="Genomic_DNA"/>
</dbReference>
<dbReference type="Proteomes" id="UP000663856">
    <property type="component" value="Unassembled WGS sequence"/>
</dbReference>
<evidence type="ECO:0000313" key="9">
    <source>
        <dbReference type="EMBL" id="CAF3922988.1"/>
    </source>
</evidence>
<accession>A0A815L5Q6</accession>
<comment type="caution">
    <text evidence="5">The sequence shown here is derived from an EMBL/GenBank/DDBJ whole genome shotgun (WGS) entry which is preliminary data.</text>
</comment>
<protein>
    <submittedName>
        <fullName evidence="5">Uncharacterized protein</fullName>
    </submittedName>
</protein>
<dbReference type="SUPFAM" id="SSF54403">
    <property type="entry name" value="Cystatin/monellin"/>
    <property type="match status" value="1"/>
</dbReference>
<sequence>MSDEFHNAMGPVKDVTPEIQKLSENPEVIFSAIDALYRKHEEHKVHCFTEDHREKHIASWKVTKYAEEKVAYGINYFLKVSIGEGFFLHMRVHRHPTQEKYHFYALHEIIKHNIATCVFTEDDPLTYFNH</sequence>
<evidence type="ECO:0000313" key="5">
    <source>
        <dbReference type="EMBL" id="CAF1398955.1"/>
    </source>
</evidence>
<dbReference type="OrthoDB" id="2429551at2759"/>
<evidence type="ECO:0000313" key="13">
    <source>
        <dbReference type="Proteomes" id="UP000663866"/>
    </source>
</evidence>
<reference evidence="5" key="1">
    <citation type="submission" date="2021-02" db="EMBL/GenBank/DDBJ databases">
        <authorList>
            <person name="Nowell W R."/>
        </authorList>
    </citation>
    <scope>NUCLEOTIDE SEQUENCE</scope>
</reference>
<evidence type="ECO:0000313" key="10">
    <source>
        <dbReference type="EMBL" id="CAF4132976.1"/>
    </source>
</evidence>
<dbReference type="EMBL" id="CAJNRF010012724">
    <property type="protein sequence ID" value="CAF2143486.1"/>
    <property type="molecule type" value="Genomic_DNA"/>
</dbReference>
<dbReference type="EMBL" id="CAJNRE010003182">
    <property type="protein sequence ID" value="CAF2008352.1"/>
    <property type="molecule type" value="Genomic_DNA"/>
</dbReference>
<dbReference type="PANTHER" id="PTHR11414:SF21">
    <property type="entry name" value="CYSTATIN 14A, TANDEM DUPLICATE 1-RELATED"/>
    <property type="match status" value="1"/>
</dbReference>
<gene>
    <name evidence="11" type="ORF">BYL167_LOCUS23016</name>
    <name evidence="4" type="ORF">CJN711_LOCUS2819</name>
    <name evidence="10" type="ORF">GIL414_LOCUS18621</name>
    <name evidence="5" type="ORF">KQP761_LOCUS9609</name>
    <name evidence="6" type="ORF">MBJ925_LOCUS8574</name>
    <name evidence="9" type="ORF">OVN521_LOCUS10693</name>
    <name evidence="8" type="ORF">SMN809_LOCUS6767</name>
    <name evidence="7" type="ORF">WKI299_LOCUS28815</name>
</gene>
<organism evidence="5 12">
    <name type="scientific">Rotaria magnacalcarata</name>
    <dbReference type="NCBI Taxonomy" id="392030"/>
    <lineage>
        <taxon>Eukaryota</taxon>
        <taxon>Metazoa</taxon>
        <taxon>Spiralia</taxon>
        <taxon>Gnathifera</taxon>
        <taxon>Rotifera</taxon>
        <taxon>Eurotatoria</taxon>
        <taxon>Bdelloidea</taxon>
        <taxon>Philodinida</taxon>
        <taxon>Philodinidae</taxon>
        <taxon>Rotaria</taxon>
    </lineage>
</organism>
<dbReference type="Proteomes" id="UP000663855">
    <property type="component" value="Unassembled WGS sequence"/>
</dbReference>
<dbReference type="EMBL" id="CAJOBH010015181">
    <property type="protein sequence ID" value="CAF4185760.1"/>
    <property type="molecule type" value="Genomic_DNA"/>
</dbReference>
<comment type="similarity">
    <text evidence="1">Belongs to the cystatin family.</text>
</comment>
<evidence type="ECO:0000313" key="4">
    <source>
        <dbReference type="EMBL" id="CAF1010746.1"/>
    </source>
</evidence>
<name>A0A815L5Q6_9BILA</name>
<dbReference type="Proteomes" id="UP000663834">
    <property type="component" value="Unassembled WGS sequence"/>
</dbReference>
<evidence type="ECO:0000313" key="11">
    <source>
        <dbReference type="EMBL" id="CAF4185760.1"/>
    </source>
</evidence>
<dbReference type="Proteomes" id="UP000681720">
    <property type="component" value="Unassembled WGS sequence"/>
</dbReference>
<dbReference type="Gene3D" id="3.10.450.10">
    <property type="match status" value="1"/>
</dbReference>
<evidence type="ECO:0000313" key="6">
    <source>
        <dbReference type="EMBL" id="CAF2008352.1"/>
    </source>
</evidence>
<dbReference type="EMBL" id="CAJNOW010003915">
    <property type="protein sequence ID" value="CAF1398955.1"/>
    <property type="molecule type" value="Genomic_DNA"/>
</dbReference>
<dbReference type="EMBL" id="CAJOBG010001379">
    <property type="protein sequence ID" value="CAF3922988.1"/>
    <property type="molecule type" value="Genomic_DNA"/>
</dbReference>
<dbReference type="Proteomes" id="UP000663866">
    <property type="component" value="Unassembled WGS sequence"/>
</dbReference>
<dbReference type="EMBL" id="CAJNOV010000226">
    <property type="protein sequence ID" value="CAF1010746.1"/>
    <property type="molecule type" value="Genomic_DNA"/>
</dbReference>
<dbReference type="PANTHER" id="PTHR11414">
    <property type="entry name" value="CYSTATIN FAMILY MEMBER"/>
    <property type="match status" value="1"/>
</dbReference>
<evidence type="ECO:0000313" key="12">
    <source>
        <dbReference type="Proteomes" id="UP000663834"/>
    </source>
</evidence>
<dbReference type="AlphaFoldDB" id="A0A815L5Q6"/>
<keyword evidence="2" id="KW-0646">Protease inhibitor</keyword>
<keyword evidence="13" id="KW-1185">Reference proteome</keyword>
<dbReference type="InterPro" id="IPR001713">
    <property type="entry name" value="Prot_inh_stefin"/>
</dbReference>
<dbReference type="GO" id="GO:0005829">
    <property type="term" value="C:cytosol"/>
    <property type="evidence" value="ECO:0007669"/>
    <property type="project" value="TreeGrafter"/>
</dbReference>
<evidence type="ECO:0000313" key="7">
    <source>
        <dbReference type="EMBL" id="CAF2143486.1"/>
    </source>
</evidence>
<keyword evidence="3" id="KW-0789">Thiol protease inhibitor</keyword>